<evidence type="ECO:0000313" key="2">
    <source>
        <dbReference type="Proteomes" id="UP001597319"/>
    </source>
</evidence>
<dbReference type="Gene3D" id="3.40.50.12780">
    <property type="entry name" value="N-terminal domain of ligase-like"/>
    <property type="match status" value="1"/>
</dbReference>
<dbReference type="InterPro" id="IPR042099">
    <property type="entry name" value="ANL_N_sf"/>
</dbReference>
<dbReference type="RefSeq" id="WP_378291044.1">
    <property type="nucleotide sequence ID" value="NZ_JBHULE010000008.1"/>
</dbReference>
<proteinExistence type="predicted"/>
<protein>
    <submittedName>
        <fullName evidence="1">CoF synthetase</fullName>
    </submittedName>
</protein>
<dbReference type="EMBL" id="JBHULE010000008">
    <property type="protein sequence ID" value="MFD2562445.1"/>
    <property type="molecule type" value="Genomic_DNA"/>
</dbReference>
<dbReference type="Proteomes" id="UP001597319">
    <property type="component" value="Unassembled WGS sequence"/>
</dbReference>
<dbReference type="InterPro" id="IPR053158">
    <property type="entry name" value="CapK_Type1_Caps_Biosynth"/>
</dbReference>
<name>A0ABW5LCD3_9FLAO</name>
<sequence length="435" mass="50267">MRVNERIRNISFWSLDFITGSSVRRHYRDIKNLIEGSVSQKFSEKQKQYLDSLLKHSVDTSEYYRNINPSNLQNFPVTNKEIVRSSYDNIQSIKYKHKKKVSVSTSGSTGASFTVYQDLNKKARNTADIIYFSELCGFHIGYKLFYLRFWSMFKKKNELESFLQNITPIDVFALSQNSIKDLIDILKSDASNKGMLGYASSFDKICKYLDSIDSKPIDCNLKSVIGMSERLDPLTKLSMKKYFDVDMVSRYSNAENGMIAQQPIGKEYFQINWASYYVEILSFSSDNSVEPGELGRIVITDLFNYNTPMIRYDTGDIGIMDYVEEKGISKPVLTKIEGRKMDMIRSTSGEILSTSILLVINKYKEVKERQIIQKTNKEYVFRLKVLNDTLESENQFIEEFKEYLGEDAIIKLEYVPEIPLLKSGKQQAIVNEVMV</sequence>
<accession>A0ABW5LCD3</accession>
<dbReference type="PANTHER" id="PTHR36932">
    <property type="entry name" value="CAPSULAR POLYSACCHARIDE BIOSYNTHESIS PROTEIN"/>
    <property type="match status" value="1"/>
</dbReference>
<comment type="caution">
    <text evidence="1">The sequence shown here is derived from an EMBL/GenBank/DDBJ whole genome shotgun (WGS) entry which is preliminary data.</text>
</comment>
<keyword evidence="2" id="KW-1185">Reference proteome</keyword>
<organism evidence="1 2">
    <name type="scientific">Aquimarina rubra</name>
    <dbReference type="NCBI Taxonomy" id="1920033"/>
    <lineage>
        <taxon>Bacteria</taxon>
        <taxon>Pseudomonadati</taxon>
        <taxon>Bacteroidota</taxon>
        <taxon>Flavobacteriia</taxon>
        <taxon>Flavobacteriales</taxon>
        <taxon>Flavobacteriaceae</taxon>
        <taxon>Aquimarina</taxon>
    </lineage>
</organism>
<dbReference type="SUPFAM" id="SSF56801">
    <property type="entry name" value="Acetyl-CoA synthetase-like"/>
    <property type="match status" value="1"/>
</dbReference>
<gene>
    <name evidence="1" type="ORF">ACFSR1_07150</name>
</gene>
<reference evidence="2" key="1">
    <citation type="journal article" date="2019" name="Int. J. Syst. Evol. Microbiol.">
        <title>The Global Catalogue of Microorganisms (GCM) 10K type strain sequencing project: providing services to taxonomists for standard genome sequencing and annotation.</title>
        <authorList>
            <consortium name="The Broad Institute Genomics Platform"/>
            <consortium name="The Broad Institute Genome Sequencing Center for Infectious Disease"/>
            <person name="Wu L."/>
            <person name="Ma J."/>
        </authorList>
    </citation>
    <scope>NUCLEOTIDE SEQUENCE [LARGE SCALE GENOMIC DNA]</scope>
    <source>
        <strain evidence="2">KCTC 52274</strain>
    </source>
</reference>
<dbReference type="PANTHER" id="PTHR36932:SF1">
    <property type="entry name" value="CAPSULAR POLYSACCHARIDE BIOSYNTHESIS PROTEIN"/>
    <property type="match status" value="1"/>
</dbReference>
<evidence type="ECO:0000313" key="1">
    <source>
        <dbReference type="EMBL" id="MFD2562445.1"/>
    </source>
</evidence>